<evidence type="ECO:0000256" key="6">
    <source>
        <dbReference type="SAM" id="Phobius"/>
    </source>
</evidence>
<feature type="transmembrane region" description="Helical" evidence="6">
    <location>
        <begin position="455"/>
        <end position="474"/>
    </location>
</feature>
<feature type="transmembrane region" description="Helical" evidence="6">
    <location>
        <begin position="397"/>
        <end position="417"/>
    </location>
</feature>
<feature type="transmembrane region" description="Helical" evidence="6">
    <location>
        <begin position="495"/>
        <end position="515"/>
    </location>
</feature>
<feature type="transmembrane region" description="Helical" evidence="6">
    <location>
        <begin position="371"/>
        <end position="391"/>
    </location>
</feature>
<organism evidence="8 9">
    <name type="scientific">Folsomia candida</name>
    <name type="common">Springtail</name>
    <dbReference type="NCBI Taxonomy" id="158441"/>
    <lineage>
        <taxon>Eukaryota</taxon>
        <taxon>Metazoa</taxon>
        <taxon>Ecdysozoa</taxon>
        <taxon>Arthropoda</taxon>
        <taxon>Hexapoda</taxon>
        <taxon>Collembola</taxon>
        <taxon>Entomobryomorpha</taxon>
        <taxon>Isotomoidea</taxon>
        <taxon>Isotomidae</taxon>
        <taxon>Proisotominae</taxon>
        <taxon>Folsomia</taxon>
    </lineage>
</organism>
<dbReference type="GO" id="GO:0022857">
    <property type="term" value="F:transmembrane transporter activity"/>
    <property type="evidence" value="ECO:0007669"/>
    <property type="project" value="InterPro"/>
</dbReference>
<proteinExistence type="predicted"/>
<dbReference type="PROSITE" id="PS50850">
    <property type="entry name" value="MFS"/>
    <property type="match status" value="1"/>
</dbReference>
<protein>
    <submittedName>
        <fullName evidence="8">Organic cation transporter 1</fullName>
    </submittedName>
</protein>
<dbReference type="InterPro" id="IPR005828">
    <property type="entry name" value="MFS_sugar_transport-like"/>
</dbReference>
<dbReference type="Proteomes" id="UP000198287">
    <property type="component" value="Unassembled WGS sequence"/>
</dbReference>
<dbReference type="InterPro" id="IPR036259">
    <property type="entry name" value="MFS_trans_sf"/>
</dbReference>
<feature type="transmembrane region" description="Helical" evidence="6">
    <location>
        <begin position="190"/>
        <end position="210"/>
    </location>
</feature>
<evidence type="ECO:0000313" key="8">
    <source>
        <dbReference type="EMBL" id="OXA51290.1"/>
    </source>
</evidence>
<evidence type="ECO:0000256" key="3">
    <source>
        <dbReference type="ARBA" id="ARBA00022989"/>
    </source>
</evidence>
<evidence type="ECO:0000256" key="2">
    <source>
        <dbReference type="ARBA" id="ARBA00022692"/>
    </source>
</evidence>
<dbReference type="InterPro" id="IPR020846">
    <property type="entry name" value="MFS_dom"/>
</dbReference>
<dbReference type="AlphaFoldDB" id="A0A226E1Y3"/>
<dbReference type="InterPro" id="IPR005829">
    <property type="entry name" value="Sugar_transporter_CS"/>
</dbReference>
<feature type="transmembrane region" description="Helical" evidence="6">
    <location>
        <begin position="521"/>
        <end position="539"/>
    </location>
</feature>
<dbReference type="EMBL" id="LNIX01000008">
    <property type="protein sequence ID" value="OXA51290.1"/>
    <property type="molecule type" value="Genomic_DNA"/>
</dbReference>
<reference evidence="8 9" key="1">
    <citation type="submission" date="2015-12" db="EMBL/GenBank/DDBJ databases">
        <title>The genome of Folsomia candida.</title>
        <authorList>
            <person name="Faddeeva A."/>
            <person name="Derks M.F."/>
            <person name="Anvar Y."/>
            <person name="Smit S."/>
            <person name="Van Straalen N."/>
            <person name="Roelofs D."/>
        </authorList>
    </citation>
    <scope>NUCLEOTIDE SEQUENCE [LARGE SCALE GENOMIC DNA]</scope>
    <source>
        <strain evidence="8 9">VU population</strain>
        <tissue evidence="8">Whole body</tissue>
    </source>
</reference>
<feature type="transmembrane region" description="Helical" evidence="6">
    <location>
        <begin position="159"/>
        <end position="178"/>
    </location>
</feature>
<evidence type="ECO:0000256" key="5">
    <source>
        <dbReference type="SAM" id="MobiDB-lite"/>
    </source>
</evidence>
<feature type="transmembrane region" description="Helical" evidence="6">
    <location>
        <begin position="429"/>
        <end position="449"/>
    </location>
</feature>
<dbReference type="Gene3D" id="1.20.1250.20">
    <property type="entry name" value="MFS general substrate transporter like domains"/>
    <property type="match status" value="1"/>
</dbReference>
<evidence type="ECO:0000256" key="1">
    <source>
        <dbReference type="ARBA" id="ARBA00004141"/>
    </source>
</evidence>
<keyword evidence="9" id="KW-1185">Reference proteome</keyword>
<keyword evidence="2 6" id="KW-0812">Transmembrane</keyword>
<comment type="subcellular location">
    <subcellularLocation>
        <location evidence="1">Membrane</location>
        <topology evidence="1">Multi-pass membrane protein</topology>
    </subcellularLocation>
</comment>
<keyword evidence="3 6" id="KW-1133">Transmembrane helix</keyword>
<dbReference type="OrthoDB" id="5296287at2759"/>
<comment type="caution">
    <text evidence="8">The sequence shown here is derived from an EMBL/GenBank/DDBJ whole genome shotgun (WGS) entry which is preliminary data.</text>
</comment>
<dbReference type="GO" id="GO:0016020">
    <property type="term" value="C:membrane"/>
    <property type="evidence" value="ECO:0007669"/>
    <property type="project" value="UniProtKB-SubCell"/>
</dbReference>
<feature type="transmembrane region" description="Helical" evidence="6">
    <location>
        <begin position="85"/>
        <end position="108"/>
    </location>
</feature>
<dbReference type="Pfam" id="PF00083">
    <property type="entry name" value="Sugar_tr"/>
    <property type="match status" value="1"/>
</dbReference>
<sequence>MTKKLREAEHPTPFILTIPTHNHVDIVDIVRQSGTFDDKLGVIPLTPTTGDGVFNNNENKNAENIKFNNFEDILESLGGFGAYQFFILILLLVLEVPTAFVTFIPIFVGRVPQVWDCDNVTMSLSEVCSLCDTDAITPLDVLVEDSIVAQWGLICEKEWVFDFVTSIQMLGMFFGSVFGSQFADWYGRRYGFLAATLLLSLGSTMSALAGNPYIYALARFLCGAGVTSFMNVTLVGVVEVMPTKWRSLSNCIGPTGEGIMILSLLAYLIRPWRTLYWATVAPFVLIVVIYPFVPESPRWLLKQNRVHEAANILKSMARMNSKSHLTPTISPAMLHHIIQSEQRESPQDSNPSKRWTYLDFVKDPALRATSLYNMAIWFAWSLTYYGISFNIKNVSGNIYLNVFFMGAANAVGQRSALLLNNSIGRRKALFASMTFCAVFLVALAITLVFVEHSNIPNAAIVSLCLLGQFGMAAARSAARLISGESFPTAVRTMGMGIGGITANMAGILTPQLAYLGVRWPALPFFTFAAVSVGGSLIAFRMAETMGLPLDNQTPEVVEKDDNPFDKIFTNNNLHSEDKNTSQKDVNIFPLAKRDSNIKVNLKSEVSKNVVLISISRLVDEQEKQDNLQIHMNSGFVNDEDSKKLNTAENHSPGRNSRTF</sequence>
<evidence type="ECO:0000259" key="7">
    <source>
        <dbReference type="PROSITE" id="PS50850"/>
    </source>
</evidence>
<feature type="region of interest" description="Disordered" evidence="5">
    <location>
        <begin position="633"/>
        <end position="659"/>
    </location>
</feature>
<evidence type="ECO:0000256" key="4">
    <source>
        <dbReference type="ARBA" id="ARBA00023136"/>
    </source>
</evidence>
<dbReference type="PANTHER" id="PTHR24064">
    <property type="entry name" value="SOLUTE CARRIER FAMILY 22 MEMBER"/>
    <property type="match status" value="1"/>
</dbReference>
<dbReference type="SUPFAM" id="SSF103473">
    <property type="entry name" value="MFS general substrate transporter"/>
    <property type="match status" value="1"/>
</dbReference>
<feature type="domain" description="Major facilitator superfamily (MFS) profile" evidence="7">
    <location>
        <begin position="118"/>
        <end position="546"/>
    </location>
</feature>
<accession>A0A226E1Y3</accession>
<feature type="compositionally biased region" description="Polar residues" evidence="5">
    <location>
        <begin position="646"/>
        <end position="659"/>
    </location>
</feature>
<feature type="transmembrane region" description="Helical" evidence="6">
    <location>
        <begin position="216"/>
        <end position="238"/>
    </location>
</feature>
<keyword evidence="4 6" id="KW-0472">Membrane</keyword>
<name>A0A226E1Y3_FOLCA</name>
<feature type="transmembrane region" description="Helical" evidence="6">
    <location>
        <begin position="275"/>
        <end position="293"/>
    </location>
</feature>
<dbReference type="PROSITE" id="PS00216">
    <property type="entry name" value="SUGAR_TRANSPORT_1"/>
    <property type="match status" value="1"/>
</dbReference>
<evidence type="ECO:0000313" key="9">
    <source>
        <dbReference type="Proteomes" id="UP000198287"/>
    </source>
</evidence>
<gene>
    <name evidence="8" type="ORF">Fcan01_14331</name>
</gene>